<keyword evidence="2" id="KW-1185">Reference proteome</keyword>
<reference evidence="1 2" key="1">
    <citation type="submission" date="2024-01" db="EMBL/GenBank/DDBJ databases">
        <title>Seven novel Bacillus-like species.</title>
        <authorList>
            <person name="Liu G."/>
        </authorList>
    </citation>
    <scope>NUCLEOTIDE SEQUENCE [LARGE SCALE GENOMIC DNA]</scope>
    <source>
        <strain evidence="1 2">FJAT-51614</strain>
    </source>
</reference>
<dbReference type="Pfam" id="PF07609">
    <property type="entry name" value="DUF1572"/>
    <property type="match status" value="1"/>
</dbReference>
<dbReference type="Gene3D" id="1.20.120.450">
    <property type="entry name" value="dinb family like domain"/>
    <property type="match status" value="1"/>
</dbReference>
<dbReference type="SUPFAM" id="SSF109854">
    <property type="entry name" value="DinB/YfiT-like putative metalloenzymes"/>
    <property type="match status" value="1"/>
</dbReference>
<evidence type="ECO:0000313" key="2">
    <source>
        <dbReference type="Proteomes" id="UP001364890"/>
    </source>
</evidence>
<dbReference type="InterPro" id="IPR011466">
    <property type="entry name" value="DUF1572"/>
</dbReference>
<sequence length="173" mass="20115">MLLSDSTIIHAEFVRNIRLKFVELKRDTDKAIMQMDEKAIFWSPNEQSNSVDVLVKHMSGNLISRWTDFLSTDGEKIDRDRDGEFESTIESREELLKVWEIGCEVFLKAIDSIEEKHLLQTIYIRNKSHTVLEAFIRSITHISIHVGQIIYLAKQVTPEDKWTTLSIPKKKGK</sequence>
<dbReference type="EMBL" id="JBAWSY010000001">
    <property type="protein sequence ID" value="MEI4768196.1"/>
    <property type="molecule type" value="Genomic_DNA"/>
</dbReference>
<organism evidence="1 2">
    <name type="scientific">Psychrobacillus mangrovi</name>
    <dbReference type="NCBI Taxonomy" id="3117745"/>
    <lineage>
        <taxon>Bacteria</taxon>
        <taxon>Bacillati</taxon>
        <taxon>Bacillota</taxon>
        <taxon>Bacilli</taxon>
        <taxon>Bacillales</taxon>
        <taxon>Bacillaceae</taxon>
        <taxon>Psychrobacillus</taxon>
    </lineage>
</organism>
<proteinExistence type="predicted"/>
<dbReference type="InterPro" id="IPR034660">
    <property type="entry name" value="DinB/YfiT-like"/>
</dbReference>
<gene>
    <name evidence="1" type="ORF">WAX74_00800</name>
</gene>
<accession>A0ABU8EZK9</accession>
<comment type="caution">
    <text evidence="1">The sequence shown here is derived from an EMBL/GenBank/DDBJ whole genome shotgun (WGS) entry which is preliminary data.</text>
</comment>
<dbReference type="Proteomes" id="UP001364890">
    <property type="component" value="Unassembled WGS sequence"/>
</dbReference>
<name>A0ABU8EZK9_9BACI</name>
<evidence type="ECO:0000313" key="1">
    <source>
        <dbReference type="EMBL" id="MEI4768196.1"/>
    </source>
</evidence>
<protein>
    <submittedName>
        <fullName evidence="1">DUF1572 family protein</fullName>
    </submittedName>
</protein>